<gene>
    <name evidence="1" type="ORF">TMCBR4_gp044c</name>
</gene>
<keyword evidence="2" id="KW-1185">Reference proteome</keyword>
<reference evidence="1 2" key="1">
    <citation type="submission" date="2023-06" db="EMBL/GenBank/DDBJ databases">
        <title>New species of Caulobacter bacteriophages in the Kronosvirus genus that infect the plant growth-promoting Caulobacter strain CBR1.</title>
        <authorList>
            <person name="Mohammadi T."/>
            <person name="Millwood A."/>
        </authorList>
    </citation>
    <scope>NUCLEOTIDE SEQUENCE [LARGE SCALE GENOMIC DNA]</scope>
</reference>
<accession>A0AAE9ZJ48</accession>
<organism evidence="1 2">
    <name type="scientific">Caulobacter phage TMCBR4</name>
    <dbReference type="NCBI Taxonomy" id="3028191"/>
    <lineage>
        <taxon>Viruses</taxon>
        <taxon>Duplodnaviria</taxon>
        <taxon>Heunggongvirae</taxon>
        <taxon>Uroviricota</taxon>
        <taxon>Caudoviricetes</taxon>
        <taxon>Caudoviricetes incertae sedis</taxon>
        <taxon>Kronosvirus</taxon>
        <taxon>Kronosvirus elgin</taxon>
    </lineage>
</organism>
<dbReference type="Proteomes" id="UP001219524">
    <property type="component" value="Segment"/>
</dbReference>
<proteinExistence type="predicted"/>
<name>A0AAE9ZJ48_9CAUD</name>
<dbReference type="EMBL" id="OQ330850">
    <property type="protein sequence ID" value="WDS38353.1"/>
    <property type="molecule type" value="Genomic_DNA"/>
</dbReference>
<evidence type="ECO:0000313" key="2">
    <source>
        <dbReference type="Proteomes" id="UP001219524"/>
    </source>
</evidence>
<evidence type="ECO:0000313" key="1">
    <source>
        <dbReference type="EMBL" id="WDS38353.1"/>
    </source>
</evidence>
<protein>
    <submittedName>
        <fullName evidence="1">Uncharacterized protein</fullName>
    </submittedName>
</protein>
<sequence>MTDNTTAQASEDGFRPVEYLFKGMRLDWQGKPQAVLGAIGEDDAAESFFDWKAKTFGKFTVGGVYTIPVLAKDDGARSFRLGHAKFTRLFEDRGEREAMNATHRAAQGTVDRAKRLEATVKEDAKLTASLAPLRAAYAKCRTGAQRVAFELYVLDCLRKG</sequence>